<evidence type="ECO:0000313" key="2">
    <source>
        <dbReference type="EMBL" id="KAL0907897.1"/>
    </source>
</evidence>
<dbReference type="Proteomes" id="UP001552299">
    <property type="component" value="Unassembled WGS sequence"/>
</dbReference>
<organism evidence="2 3">
    <name type="scientific">Dendrobium thyrsiflorum</name>
    <name type="common">Pinecone-like raceme dendrobium</name>
    <name type="synonym">Orchid</name>
    <dbReference type="NCBI Taxonomy" id="117978"/>
    <lineage>
        <taxon>Eukaryota</taxon>
        <taxon>Viridiplantae</taxon>
        <taxon>Streptophyta</taxon>
        <taxon>Embryophyta</taxon>
        <taxon>Tracheophyta</taxon>
        <taxon>Spermatophyta</taxon>
        <taxon>Magnoliopsida</taxon>
        <taxon>Liliopsida</taxon>
        <taxon>Asparagales</taxon>
        <taxon>Orchidaceae</taxon>
        <taxon>Epidendroideae</taxon>
        <taxon>Malaxideae</taxon>
        <taxon>Dendrobiinae</taxon>
        <taxon>Dendrobium</taxon>
    </lineage>
</organism>
<name>A0ABD0UC25_DENTH</name>
<proteinExistence type="predicted"/>
<comment type="caution">
    <text evidence="2">The sequence shown here is derived from an EMBL/GenBank/DDBJ whole genome shotgun (WGS) entry which is preliminary data.</text>
</comment>
<dbReference type="EMBL" id="JANQDX010000017">
    <property type="protein sequence ID" value="KAL0907897.1"/>
    <property type="molecule type" value="Genomic_DNA"/>
</dbReference>
<feature type="region of interest" description="Disordered" evidence="1">
    <location>
        <begin position="59"/>
        <end position="88"/>
    </location>
</feature>
<gene>
    <name evidence="2" type="ORF">M5K25_022348</name>
</gene>
<keyword evidence="3" id="KW-1185">Reference proteome</keyword>
<sequence>MAVSENILTGPSSYGVSMDCSAGFLVATGRTGLENEGIGVEIGANSATAKHLGVDHGGFSRKAGGSIATDDDLPPGGESEAATSSGTEQYRARATVDALSLEYKIWIVDLIIPHLDPIAHSHLSY</sequence>
<dbReference type="AlphaFoldDB" id="A0ABD0UC25"/>
<accession>A0ABD0UC25</accession>
<protein>
    <submittedName>
        <fullName evidence="2">Uncharacterized protein</fullName>
    </submittedName>
</protein>
<evidence type="ECO:0000313" key="3">
    <source>
        <dbReference type="Proteomes" id="UP001552299"/>
    </source>
</evidence>
<reference evidence="2 3" key="1">
    <citation type="journal article" date="2024" name="Plant Biotechnol. J.">
        <title>Dendrobium thyrsiflorum genome and its molecular insights into genes involved in important horticultural traits.</title>
        <authorList>
            <person name="Chen B."/>
            <person name="Wang J.Y."/>
            <person name="Zheng P.J."/>
            <person name="Li K.L."/>
            <person name="Liang Y.M."/>
            <person name="Chen X.F."/>
            <person name="Zhang C."/>
            <person name="Zhao X."/>
            <person name="He X."/>
            <person name="Zhang G.Q."/>
            <person name="Liu Z.J."/>
            <person name="Xu Q."/>
        </authorList>
    </citation>
    <scope>NUCLEOTIDE SEQUENCE [LARGE SCALE GENOMIC DNA]</scope>
    <source>
        <strain evidence="2">GZMU011</strain>
    </source>
</reference>
<evidence type="ECO:0000256" key="1">
    <source>
        <dbReference type="SAM" id="MobiDB-lite"/>
    </source>
</evidence>